<keyword evidence="6" id="KW-1185">Reference proteome</keyword>
<dbReference type="STRING" id="1754190.A0A1Y2E960"/>
<dbReference type="GO" id="GO:0006886">
    <property type="term" value="P:intracellular protein transport"/>
    <property type="evidence" value="ECO:0007669"/>
    <property type="project" value="InterPro"/>
</dbReference>
<dbReference type="AlphaFoldDB" id="A0A1Y2E960"/>
<dbReference type="SUPFAM" id="SSF48452">
    <property type="entry name" value="TPR-like"/>
    <property type="match status" value="1"/>
</dbReference>
<dbReference type="Pfam" id="PF14938">
    <property type="entry name" value="SNAP"/>
    <property type="match status" value="1"/>
</dbReference>
<sequence>MLKLALFAALCAVCYKTNPDEESFKKYMEEKRKEKTNTTNSKVLNSVNNAISQVVAPLPNYTYNNYSICSLCSVDNGPKFIGFCNSWIPIGGVKNSDNSGSSSSSGPSSSQGLSSAEIEKELEGYVISGNKEKAQKNYKEAGKLYVKAAQGYEKQNNTNEAAINYENAFKVYQSDENYARAYENARASANLFANNERTISRAARLYESMAQISKAQKNLKSSFENYTSAVELYNKIENNNSTMQTRIDQADLAAEMGDDYTEKAIELFEDIAKRSANEPLLKYNVTSALGKASLLQLNKSVNKNNFDDFSATLDKYIDAYPVFADSAEYDLCHDVDIAITIDNVDAVKDLCTKYKQTHNISEWQSTIIDKVIKYAEKKAKSIL</sequence>
<dbReference type="InterPro" id="IPR011990">
    <property type="entry name" value="TPR-like_helical_dom_sf"/>
</dbReference>
<organism evidence="5 6">
    <name type="scientific">Neocallimastix californiae</name>
    <dbReference type="NCBI Taxonomy" id="1754190"/>
    <lineage>
        <taxon>Eukaryota</taxon>
        <taxon>Fungi</taxon>
        <taxon>Fungi incertae sedis</taxon>
        <taxon>Chytridiomycota</taxon>
        <taxon>Chytridiomycota incertae sedis</taxon>
        <taxon>Neocallimastigomycetes</taxon>
        <taxon>Neocallimastigales</taxon>
        <taxon>Neocallimastigaceae</taxon>
        <taxon>Neocallimastix</taxon>
    </lineage>
</organism>
<dbReference type="GO" id="GO:0005483">
    <property type="term" value="F:soluble NSF attachment protein activity"/>
    <property type="evidence" value="ECO:0007669"/>
    <property type="project" value="TreeGrafter"/>
</dbReference>
<reference evidence="5 6" key="1">
    <citation type="submission" date="2016-08" db="EMBL/GenBank/DDBJ databases">
        <title>A Parts List for Fungal Cellulosomes Revealed by Comparative Genomics.</title>
        <authorList>
            <consortium name="DOE Joint Genome Institute"/>
            <person name="Haitjema C.H."/>
            <person name="Gilmore S.P."/>
            <person name="Henske J.K."/>
            <person name="Solomon K.V."/>
            <person name="De Groot R."/>
            <person name="Kuo A."/>
            <person name="Mondo S.J."/>
            <person name="Salamov A.A."/>
            <person name="Labutti K."/>
            <person name="Zhao Z."/>
            <person name="Chiniquy J."/>
            <person name="Barry K."/>
            <person name="Brewer H.M."/>
            <person name="Purvine S.O."/>
            <person name="Wright A.T."/>
            <person name="Boxma B."/>
            <person name="Van Alen T."/>
            <person name="Hackstein J.H."/>
            <person name="Baker S.E."/>
            <person name="Grigoriev I.V."/>
            <person name="O'Malley M.A."/>
        </authorList>
    </citation>
    <scope>NUCLEOTIDE SEQUENCE [LARGE SCALE GENOMIC DNA]</scope>
    <source>
        <strain evidence="5 6">G1</strain>
    </source>
</reference>
<keyword evidence="4" id="KW-0732">Signal</keyword>
<keyword evidence="2" id="KW-0813">Transport</keyword>
<comment type="caution">
    <text evidence="5">The sequence shown here is derived from an EMBL/GenBank/DDBJ whole genome shotgun (WGS) entry which is preliminary data.</text>
</comment>
<dbReference type="Gene3D" id="1.25.40.10">
    <property type="entry name" value="Tetratricopeptide repeat domain"/>
    <property type="match status" value="1"/>
</dbReference>
<proteinExistence type="inferred from homology"/>
<dbReference type="GO" id="GO:0019905">
    <property type="term" value="F:syntaxin binding"/>
    <property type="evidence" value="ECO:0007669"/>
    <property type="project" value="TreeGrafter"/>
</dbReference>
<dbReference type="PANTHER" id="PTHR13768">
    <property type="entry name" value="SOLUBLE NSF ATTACHMENT PROTEIN SNAP"/>
    <property type="match status" value="1"/>
</dbReference>
<accession>A0A1Y2E960</accession>
<dbReference type="PANTHER" id="PTHR13768:SF8">
    <property type="entry name" value="ALPHA-SOLUBLE NSF ATTACHMENT PROTEIN"/>
    <property type="match status" value="1"/>
</dbReference>
<dbReference type="OrthoDB" id="2136608at2759"/>
<dbReference type="GO" id="GO:0005774">
    <property type="term" value="C:vacuolar membrane"/>
    <property type="evidence" value="ECO:0007669"/>
    <property type="project" value="TreeGrafter"/>
</dbReference>
<evidence type="ECO:0000256" key="3">
    <source>
        <dbReference type="ARBA" id="ARBA00022927"/>
    </source>
</evidence>
<dbReference type="EMBL" id="MCOG01000046">
    <property type="protein sequence ID" value="ORY68101.1"/>
    <property type="molecule type" value="Genomic_DNA"/>
</dbReference>
<comment type="similarity">
    <text evidence="1">Belongs to the SNAP family.</text>
</comment>
<feature type="chain" id="PRO_5012237524" evidence="4">
    <location>
        <begin position="20"/>
        <end position="383"/>
    </location>
</feature>
<evidence type="ECO:0000256" key="1">
    <source>
        <dbReference type="ARBA" id="ARBA00010050"/>
    </source>
</evidence>
<name>A0A1Y2E960_9FUNG</name>
<keyword evidence="3" id="KW-0653">Protein transport</keyword>
<evidence type="ECO:0000313" key="5">
    <source>
        <dbReference type="EMBL" id="ORY68101.1"/>
    </source>
</evidence>
<dbReference type="GO" id="GO:0031201">
    <property type="term" value="C:SNARE complex"/>
    <property type="evidence" value="ECO:0007669"/>
    <property type="project" value="TreeGrafter"/>
</dbReference>
<evidence type="ECO:0000313" key="6">
    <source>
        <dbReference type="Proteomes" id="UP000193920"/>
    </source>
</evidence>
<gene>
    <name evidence="5" type="ORF">LY90DRAFT_700376</name>
</gene>
<dbReference type="Proteomes" id="UP000193920">
    <property type="component" value="Unassembled WGS sequence"/>
</dbReference>
<protein>
    <submittedName>
        <fullName evidence="5">TPR-like protein</fullName>
    </submittedName>
</protein>
<dbReference type="GO" id="GO:0035494">
    <property type="term" value="P:SNARE complex disassembly"/>
    <property type="evidence" value="ECO:0007669"/>
    <property type="project" value="TreeGrafter"/>
</dbReference>
<feature type="signal peptide" evidence="4">
    <location>
        <begin position="1"/>
        <end position="19"/>
    </location>
</feature>
<evidence type="ECO:0000256" key="4">
    <source>
        <dbReference type="SAM" id="SignalP"/>
    </source>
</evidence>
<evidence type="ECO:0000256" key="2">
    <source>
        <dbReference type="ARBA" id="ARBA00022448"/>
    </source>
</evidence>
<dbReference type="InterPro" id="IPR000744">
    <property type="entry name" value="NSF_attach"/>
</dbReference>